<dbReference type="EMBL" id="CAJNRE010009677">
    <property type="protein sequence ID" value="CAF2084093.1"/>
    <property type="molecule type" value="Genomic_DNA"/>
</dbReference>
<proteinExistence type="predicted"/>
<dbReference type="Pfam" id="PF08336">
    <property type="entry name" value="P4Ha_N"/>
    <property type="match status" value="1"/>
</dbReference>
<evidence type="ECO:0000259" key="3">
    <source>
        <dbReference type="Pfam" id="PF23558"/>
    </source>
</evidence>
<gene>
    <name evidence="4" type="ORF">MBJ925_LOCUS19184</name>
</gene>
<dbReference type="InterPro" id="IPR013547">
    <property type="entry name" value="P4H_N"/>
</dbReference>
<name>A0A816SCS0_9BILA</name>
<dbReference type="AlphaFoldDB" id="A0A816SCS0"/>
<reference evidence="4" key="1">
    <citation type="submission" date="2021-02" db="EMBL/GenBank/DDBJ databases">
        <authorList>
            <person name="Nowell W R."/>
        </authorList>
    </citation>
    <scope>NUCLEOTIDE SEQUENCE</scope>
</reference>
<evidence type="ECO:0008006" key="6">
    <source>
        <dbReference type="Google" id="ProtNLM"/>
    </source>
</evidence>
<dbReference type="Gene3D" id="1.25.40.10">
    <property type="entry name" value="Tetratricopeptide repeat domain"/>
    <property type="match status" value="1"/>
</dbReference>
<dbReference type="SUPFAM" id="SSF48452">
    <property type="entry name" value="TPR-like"/>
    <property type="match status" value="1"/>
</dbReference>
<organism evidence="4 5">
    <name type="scientific">Rotaria magnacalcarata</name>
    <dbReference type="NCBI Taxonomy" id="392030"/>
    <lineage>
        <taxon>Eukaryota</taxon>
        <taxon>Metazoa</taxon>
        <taxon>Spiralia</taxon>
        <taxon>Gnathifera</taxon>
        <taxon>Rotifera</taxon>
        <taxon>Eurotatoria</taxon>
        <taxon>Bdelloidea</taxon>
        <taxon>Philodinida</taxon>
        <taxon>Philodinidae</taxon>
        <taxon>Rotaria</taxon>
    </lineage>
</organism>
<evidence type="ECO:0000259" key="2">
    <source>
        <dbReference type="Pfam" id="PF08336"/>
    </source>
</evidence>
<protein>
    <recommendedName>
        <fullName evidence="6">Prolyl 4-hydroxylase subunit alpha-2</fullName>
    </recommendedName>
</protein>
<dbReference type="Proteomes" id="UP000663824">
    <property type="component" value="Unassembled WGS sequence"/>
</dbReference>
<feature type="domain" description="Prolyl 4-hydroxylase N-terminal" evidence="2">
    <location>
        <begin position="44"/>
        <end position="169"/>
    </location>
</feature>
<evidence type="ECO:0000256" key="1">
    <source>
        <dbReference type="PROSITE-ProRule" id="PRU00339"/>
    </source>
</evidence>
<accession>A0A816SCS0</accession>
<evidence type="ECO:0000313" key="5">
    <source>
        <dbReference type="Proteomes" id="UP000663824"/>
    </source>
</evidence>
<comment type="caution">
    <text evidence="4">The sequence shown here is derived from an EMBL/GenBank/DDBJ whole genome shotgun (WGS) entry which is preliminary data.</text>
</comment>
<dbReference type="InterPro" id="IPR059068">
    <property type="entry name" value="TPR_P4H"/>
</dbReference>
<dbReference type="Gene3D" id="6.10.140.1460">
    <property type="match status" value="1"/>
</dbReference>
<dbReference type="InterPro" id="IPR019734">
    <property type="entry name" value="TPR_rpt"/>
</dbReference>
<dbReference type="FunFam" id="1.25.40.10:FF:000006">
    <property type="entry name" value="Prolyl 4-hydroxylase subunit alpha 2"/>
    <property type="match status" value="1"/>
</dbReference>
<dbReference type="GO" id="GO:0005783">
    <property type="term" value="C:endoplasmic reticulum"/>
    <property type="evidence" value="ECO:0007669"/>
    <property type="project" value="InterPro"/>
</dbReference>
<dbReference type="PROSITE" id="PS50005">
    <property type="entry name" value="TPR"/>
    <property type="match status" value="1"/>
</dbReference>
<sequence length="401" mass="47084">MPSNDSYCFCFRQQRIGNMHRIWLYIFLVTVERNICVRSEVFTSIAHIIQLLDTEIELAKQLKIYLKNEHVRLVHIEKFLSVINNDLSQARGKEEQYFSNPINVYLFFKHLTTEWYHIKDMPSPDIRTIIDKNWLFPSLEDLTGTGISLLRLQNTYQITTSQMANGEIDLKFRSQKLTSDECYHIGRVAYINNDFYYALMWMQEALDRFDEKNKRALISRIDILDHLSNVTFQEGNIENALALTQEMLAIDPNHVPAKANKVYYESLINGQTLSKDQKKDSLASSEKIGSSSKKNFRVRKQRQNNYLELSEVYKALCRQNRAKLSHKRQAKLFCRYRHNNHPYLILRPVKEEQLFDEPTILLFHDVVSDTDIEQIKVLATPQVNNEESNMATDTEPSKLNY</sequence>
<keyword evidence="1" id="KW-0802">TPR repeat</keyword>
<dbReference type="GO" id="GO:0004656">
    <property type="term" value="F:procollagen-proline 4-dioxygenase activity"/>
    <property type="evidence" value="ECO:0007669"/>
    <property type="project" value="InterPro"/>
</dbReference>
<feature type="repeat" description="TPR" evidence="1">
    <location>
        <begin position="221"/>
        <end position="254"/>
    </location>
</feature>
<dbReference type="InterPro" id="IPR011990">
    <property type="entry name" value="TPR-like_helical_dom_sf"/>
</dbReference>
<evidence type="ECO:0000313" key="4">
    <source>
        <dbReference type="EMBL" id="CAF2084093.1"/>
    </source>
</evidence>
<feature type="domain" description="Prolyl 4-hydroxylase peptide-substrate-binding" evidence="3">
    <location>
        <begin position="180"/>
        <end position="269"/>
    </location>
</feature>
<dbReference type="Pfam" id="PF23558">
    <property type="entry name" value="TPR_P4H"/>
    <property type="match status" value="1"/>
</dbReference>